<dbReference type="AlphaFoldDB" id="A0A8R1EMW4"/>
<evidence type="ECO:0000313" key="2">
    <source>
        <dbReference type="EnsemblMetazoa" id="CJA36841.1"/>
    </source>
</evidence>
<dbReference type="InterPro" id="IPR009689">
    <property type="entry name" value="DUF1280"/>
</dbReference>
<keyword evidence="1" id="KW-0175">Coiled coil</keyword>
<dbReference type="PANTHER" id="PTHR31424">
    <property type="entry name" value="PROTEIN CBG23806"/>
    <property type="match status" value="1"/>
</dbReference>
<keyword evidence="3" id="KW-1185">Reference proteome</keyword>
<dbReference type="Proteomes" id="UP000005237">
    <property type="component" value="Unassembled WGS sequence"/>
</dbReference>
<feature type="coiled-coil region" evidence="1">
    <location>
        <begin position="5"/>
        <end position="32"/>
    </location>
</feature>
<accession>A0A8R1EMW4</accession>
<dbReference type="Pfam" id="PF06918">
    <property type="entry name" value="DUF1280"/>
    <property type="match status" value="1"/>
</dbReference>
<name>A0A8R1EMW4_CAEJA</name>
<proteinExistence type="predicted"/>
<dbReference type="EnsemblMetazoa" id="CJA36841.1">
    <property type="protein sequence ID" value="CJA36841.1"/>
    <property type="gene ID" value="WBGene00212688"/>
</dbReference>
<evidence type="ECO:0000313" key="3">
    <source>
        <dbReference type="Proteomes" id="UP000005237"/>
    </source>
</evidence>
<reference evidence="3" key="1">
    <citation type="submission" date="2010-08" db="EMBL/GenBank/DDBJ databases">
        <authorList>
            <consortium name="Caenorhabditis japonica Sequencing Consortium"/>
            <person name="Wilson R.K."/>
        </authorList>
    </citation>
    <scope>NUCLEOTIDE SEQUENCE [LARGE SCALE GENOMIC DNA]</scope>
    <source>
        <strain evidence="3">DF5081</strain>
    </source>
</reference>
<evidence type="ECO:0000256" key="1">
    <source>
        <dbReference type="SAM" id="Coils"/>
    </source>
</evidence>
<sequence>MKQQKEQAEQQVISLTQELRKAEEKIYFAQKKMEIGESVIVKLKQAHETLLAEKNEELKAKMAATRLRPFDSLVNKECKKRRVEEQVDHIQQAAGSKHLEFCKRIVDGMGERGLMKTTLTPLEAFRLYHSARMTRYTFRKVKKNLKVHHIQDPFPSIKKIMEIESGVASDDIYNNYNVSTIDGEGRVREVTVSEMRDVRGFLTKRVQQLLHAGIFDGDFLWLSITGDKGGAEFKLCFSIGNVPKPNSVCNLTPLGMFDDDESAENILKYLGNVVEKVNELKEIEVERDGCYVKLPVKQFLCGDLKFQYEMLGHQGAASKCHCMYCYVDQKPKIGTYTRGMLVEERSAEATKRTVKKMRIQTRQGETSSF</sequence>
<dbReference type="PANTHER" id="PTHR31424:SF4">
    <property type="entry name" value="AUTOPHAGY-RELATED PROTEIN 14-RELATED"/>
    <property type="match status" value="1"/>
</dbReference>
<organism evidence="2 3">
    <name type="scientific">Caenorhabditis japonica</name>
    <dbReference type="NCBI Taxonomy" id="281687"/>
    <lineage>
        <taxon>Eukaryota</taxon>
        <taxon>Metazoa</taxon>
        <taxon>Ecdysozoa</taxon>
        <taxon>Nematoda</taxon>
        <taxon>Chromadorea</taxon>
        <taxon>Rhabditida</taxon>
        <taxon>Rhabditina</taxon>
        <taxon>Rhabditomorpha</taxon>
        <taxon>Rhabditoidea</taxon>
        <taxon>Rhabditidae</taxon>
        <taxon>Peloderinae</taxon>
        <taxon>Caenorhabditis</taxon>
    </lineage>
</organism>
<protein>
    <submittedName>
        <fullName evidence="2">Uncharacterized protein</fullName>
    </submittedName>
</protein>
<reference evidence="2" key="2">
    <citation type="submission" date="2022-06" db="UniProtKB">
        <authorList>
            <consortium name="EnsemblMetazoa"/>
        </authorList>
    </citation>
    <scope>IDENTIFICATION</scope>
    <source>
        <strain evidence="2">DF5081</strain>
    </source>
</reference>